<proteinExistence type="predicted"/>
<dbReference type="EMBL" id="JAAOAK010000018">
    <property type="protein sequence ID" value="KAF5694845.1"/>
    <property type="molecule type" value="Genomic_DNA"/>
</dbReference>
<gene>
    <name evidence="1" type="ORF">FDENT_974</name>
</gene>
<dbReference type="Proteomes" id="UP000562682">
    <property type="component" value="Unassembled WGS sequence"/>
</dbReference>
<protein>
    <submittedName>
        <fullName evidence="1">Uncharacterized protein</fullName>
    </submittedName>
</protein>
<name>A0A8H6CWP0_9HYPO</name>
<sequence length="82" mass="9622">MCSTITINLYCKRCGKYLGNTVDVQKCEVARREGHYHARRERRTETYRVNWTQCEACQYEYSVYCDAIRSGVSYPAPNPPFN</sequence>
<dbReference type="AlphaFoldDB" id="A0A8H6CWP0"/>
<comment type="caution">
    <text evidence="1">The sequence shown here is derived from an EMBL/GenBank/DDBJ whole genome shotgun (WGS) entry which is preliminary data.</text>
</comment>
<accession>A0A8H6CWP0</accession>
<reference evidence="1 2" key="1">
    <citation type="submission" date="2020-05" db="EMBL/GenBank/DDBJ databases">
        <title>Identification and distribution of gene clusters putatively required for synthesis of sphingolipid metabolism inhibitors in phylogenetically diverse species of the filamentous fungus Fusarium.</title>
        <authorList>
            <person name="Kim H.-S."/>
            <person name="Busman M."/>
            <person name="Brown D.W."/>
            <person name="Divon H."/>
            <person name="Uhlig S."/>
            <person name="Proctor R.H."/>
        </authorList>
    </citation>
    <scope>NUCLEOTIDE SEQUENCE [LARGE SCALE GENOMIC DNA]</scope>
    <source>
        <strain evidence="1 2">NRRL 25311</strain>
    </source>
</reference>
<organism evidence="1 2">
    <name type="scientific">Fusarium denticulatum</name>
    <dbReference type="NCBI Taxonomy" id="48507"/>
    <lineage>
        <taxon>Eukaryota</taxon>
        <taxon>Fungi</taxon>
        <taxon>Dikarya</taxon>
        <taxon>Ascomycota</taxon>
        <taxon>Pezizomycotina</taxon>
        <taxon>Sordariomycetes</taxon>
        <taxon>Hypocreomycetidae</taxon>
        <taxon>Hypocreales</taxon>
        <taxon>Nectriaceae</taxon>
        <taxon>Fusarium</taxon>
        <taxon>Fusarium fujikuroi species complex</taxon>
    </lineage>
</organism>
<evidence type="ECO:0000313" key="1">
    <source>
        <dbReference type="EMBL" id="KAF5694845.1"/>
    </source>
</evidence>
<evidence type="ECO:0000313" key="2">
    <source>
        <dbReference type="Proteomes" id="UP000562682"/>
    </source>
</evidence>
<keyword evidence="2" id="KW-1185">Reference proteome</keyword>